<dbReference type="PANTHER" id="PTHR33371">
    <property type="entry name" value="INTERMEMBRANE PHOSPHOLIPID TRANSPORT SYSTEM BINDING PROTEIN MLAD-RELATED"/>
    <property type="match status" value="1"/>
</dbReference>
<dbReference type="Proteomes" id="UP001596513">
    <property type="component" value="Unassembled WGS sequence"/>
</dbReference>
<dbReference type="PANTHER" id="PTHR33371:SF4">
    <property type="entry name" value="INTERMEMBRANE PHOSPHOLIPID TRANSPORT SYSTEM BINDING PROTEIN MLAD"/>
    <property type="match status" value="1"/>
</dbReference>
<keyword evidence="2" id="KW-0472">Membrane</keyword>
<evidence type="ECO:0000259" key="3">
    <source>
        <dbReference type="Pfam" id="PF02470"/>
    </source>
</evidence>
<feature type="region of interest" description="Disordered" evidence="1">
    <location>
        <begin position="235"/>
        <end position="254"/>
    </location>
</feature>
<organism evidence="4 5">
    <name type="scientific">Hymenobacter humi</name>
    <dbReference type="NCBI Taxonomy" id="1411620"/>
    <lineage>
        <taxon>Bacteria</taxon>
        <taxon>Pseudomonadati</taxon>
        <taxon>Bacteroidota</taxon>
        <taxon>Cytophagia</taxon>
        <taxon>Cytophagales</taxon>
        <taxon>Hymenobacteraceae</taxon>
        <taxon>Hymenobacter</taxon>
    </lineage>
</organism>
<keyword evidence="5" id="KW-1185">Reference proteome</keyword>
<dbReference type="InterPro" id="IPR052336">
    <property type="entry name" value="MlaD_Phospholipid_Transporter"/>
</dbReference>
<dbReference type="EMBL" id="JBHTEK010000005">
    <property type="protein sequence ID" value="MFC7671015.1"/>
    <property type="molecule type" value="Genomic_DNA"/>
</dbReference>
<gene>
    <name evidence="4" type="ORF">ACFQT0_29200</name>
</gene>
<protein>
    <submittedName>
        <fullName evidence="4">MlaD family protein</fullName>
    </submittedName>
</protein>
<evidence type="ECO:0000313" key="4">
    <source>
        <dbReference type="EMBL" id="MFC7671015.1"/>
    </source>
</evidence>
<name>A0ABW2UC06_9BACT</name>
<proteinExistence type="predicted"/>
<feature type="transmembrane region" description="Helical" evidence="2">
    <location>
        <begin position="12"/>
        <end position="31"/>
    </location>
</feature>
<evidence type="ECO:0000256" key="1">
    <source>
        <dbReference type="SAM" id="MobiDB-lite"/>
    </source>
</evidence>
<evidence type="ECO:0000313" key="5">
    <source>
        <dbReference type="Proteomes" id="UP001596513"/>
    </source>
</evidence>
<feature type="domain" description="Mce/MlaD" evidence="3">
    <location>
        <begin position="42"/>
        <end position="116"/>
    </location>
</feature>
<dbReference type="RefSeq" id="WP_380206868.1">
    <property type="nucleotide sequence ID" value="NZ_JBHTEK010000005.1"/>
</dbReference>
<feature type="compositionally biased region" description="Pro residues" evidence="1">
    <location>
        <begin position="244"/>
        <end position="254"/>
    </location>
</feature>
<accession>A0ABW2UC06</accession>
<keyword evidence="2" id="KW-0812">Transmembrane</keyword>
<dbReference type="InterPro" id="IPR003399">
    <property type="entry name" value="Mce/MlaD"/>
</dbReference>
<dbReference type="Pfam" id="PF02470">
    <property type="entry name" value="MlaD"/>
    <property type="match status" value="1"/>
</dbReference>
<reference evidence="5" key="1">
    <citation type="journal article" date="2019" name="Int. J. Syst. Evol. Microbiol.">
        <title>The Global Catalogue of Microorganisms (GCM) 10K type strain sequencing project: providing services to taxonomists for standard genome sequencing and annotation.</title>
        <authorList>
            <consortium name="The Broad Institute Genomics Platform"/>
            <consortium name="The Broad Institute Genome Sequencing Center for Infectious Disease"/>
            <person name="Wu L."/>
            <person name="Ma J."/>
        </authorList>
    </citation>
    <scope>NUCLEOTIDE SEQUENCE [LARGE SCALE GENOMIC DNA]</scope>
    <source>
        <strain evidence="5">JCM 19635</strain>
    </source>
</reference>
<evidence type="ECO:0000256" key="2">
    <source>
        <dbReference type="SAM" id="Phobius"/>
    </source>
</evidence>
<comment type="caution">
    <text evidence="4">The sequence shown here is derived from an EMBL/GenBank/DDBJ whole genome shotgun (WGS) entry which is preliminary data.</text>
</comment>
<keyword evidence="2" id="KW-1133">Transmembrane helix</keyword>
<sequence length="254" mass="26742">MPESSAANNLRLGAFVMVGLASLVALLFLLGRKQNLFSSSMDVEADFRNVSGLLTGNNVRLAGIPVGTVRRIQIVNDSTVRVVMSLNRDVQPFVKKNAVASIGTDGLVGNTIVNLSAVPAPAQPIQPGDRLATTSPLGIDDMLKTLNVSNKNLVGITRDLGQVSHKLNNSTALWSLLDDRQLVANVRQSVRSAASAASQLQGAAHDVKLLTRGCARAAAPRDFCSLTPFLPASSTTPPASWPALPIPSPPPWPA</sequence>